<protein>
    <recommendedName>
        <fullName evidence="2">DUF7880 domain-containing protein</fullName>
    </recommendedName>
</protein>
<sequence>MKSSQHLLVRDLSTKHAFKASPGPARSSIRRHVCQASNQQQQPWSGAVTRRQLLESSSVLAAAVAVSMVQPDTAYAGMDRYVKRKKLDPLETYVPLVLEARERLATLDTVFVATPTVARQLMRSGPFSGLRDNIRALGQYASTPAAEGGSGLPEKDAQQLVSGFFRALEEFDLVLYNAVREAKAAQDKADKEARKKSESEDEDEEKSEASEAMVVDPAIGLDKEAAAAKLAVAVQQLDKLIATVPEDVLARSREVLEKVNRKAAAAAAL</sequence>
<accession>A0ABY8ULV8</accession>
<dbReference type="Proteomes" id="UP001244341">
    <property type="component" value="Chromosome 12b"/>
</dbReference>
<feature type="compositionally biased region" description="Basic and acidic residues" evidence="1">
    <location>
        <begin position="186"/>
        <end position="198"/>
    </location>
</feature>
<dbReference type="InterPro" id="IPR006311">
    <property type="entry name" value="TAT_signal"/>
</dbReference>
<evidence type="ECO:0000313" key="3">
    <source>
        <dbReference type="EMBL" id="WIA20583.1"/>
    </source>
</evidence>
<dbReference type="PANTHER" id="PTHR36014:SF1">
    <property type="entry name" value="OS03G0176700 PROTEIN"/>
    <property type="match status" value="1"/>
</dbReference>
<name>A0ABY8ULV8_TETOB</name>
<dbReference type="PROSITE" id="PS51318">
    <property type="entry name" value="TAT"/>
    <property type="match status" value="1"/>
</dbReference>
<dbReference type="EMBL" id="CP126219">
    <property type="protein sequence ID" value="WIA20583.1"/>
    <property type="molecule type" value="Genomic_DNA"/>
</dbReference>
<keyword evidence="4" id="KW-1185">Reference proteome</keyword>
<evidence type="ECO:0000313" key="4">
    <source>
        <dbReference type="Proteomes" id="UP001244341"/>
    </source>
</evidence>
<proteinExistence type="predicted"/>
<reference evidence="3 4" key="1">
    <citation type="submission" date="2023-05" db="EMBL/GenBank/DDBJ databases">
        <title>A 100% complete, gapless, phased diploid assembly of the Scenedesmus obliquus UTEX 3031 genome.</title>
        <authorList>
            <person name="Biondi T.C."/>
            <person name="Hanschen E.R."/>
            <person name="Kwon T."/>
            <person name="Eng W."/>
            <person name="Kruse C.P.S."/>
            <person name="Koehler S.I."/>
            <person name="Kunde Y."/>
            <person name="Gleasner C.D."/>
            <person name="You Mak K.T."/>
            <person name="Polle J."/>
            <person name="Hovde B.T."/>
            <person name="Starkenburg S.R."/>
        </authorList>
    </citation>
    <scope>NUCLEOTIDE SEQUENCE [LARGE SCALE GENOMIC DNA]</scope>
    <source>
        <strain evidence="3 4">DOE0152z</strain>
    </source>
</reference>
<dbReference type="PANTHER" id="PTHR36014">
    <property type="entry name" value="OS03G0176600 PROTEIN"/>
    <property type="match status" value="1"/>
</dbReference>
<evidence type="ECO:0000256" key="1">
    <source>
        <dbReference type="SAM" id="MobiDB-lite"/>
    </source>
</evidence>
<feature type="region of interest" description="Disordered" evidence="1">
    <location>
        <begin position="186"/>
        <end position="214"/>
    </location>
</feature>
<dbReference type="Pfam" id="PF25306">
    <property type="entry name" value="DUF7880"/>
    <property type="match status" value="1"/>
</dbReference>
<evidence type="ECO:0000259" key="2">
    <source>
        <dbReference type="Pfam" id="PF25306"/>
    </source>
</evidence>
<feature type="domain" description="DUF7880" evidence="2">
    <location>
        <begin position="89"/>
        <end position="254"/>
    </location>
</feature>
<gene>
    <name evidence="3" type="ORF">OEZ85_004971</name>
</gene>
<dbReference type="InterPro" id="IPR057202">
    <property type="entry name" value="DUF7880"/>
</dbReference>
<organism evidence="3 4">
    <name type="scientific">Tetradesmus obliquus</name>
    <name type="common">Green alga</name>
    <name type="synonym">Acutodesmus obliquus</name>
    <dbReference type="NCBI Taxonomy" id="3088"/>
    <lineage>
        <taxon>Eukaryota</taxon>
        <taxon>Viridiplantae</taxon>
        <taxon>Chlorophyta</taxon>
        <taxon>core chlorophytes</taxon>
        <taxon>Chlorophyceae</taxon>
        <taxon>CS clade</taxon>
        <taxon>Sphaeropleales</taxon>
        <taxon>Scenedesmaceae</taxon>
        <taxon>Tetradesmus</taxon>
    </lineage>
</organism>